<dbReference type="EMBL" id="LSYS01009753">
    <property type="protein sequence ID" value="OPJ58808.1"/>
    <property type="molecule type" value="Genomic_DNA"/>
</dbReference>
<reference evidence="1 2" key="1">
    <citation type="submission" date="2016-02" db="EMBL/GenBank/DDBJ databases">
        <title>Band-tailed pigeon sequencing and assembly.</title>
        <authorList>
            <person name="Soares A.E."/>
            <person name="Novak B.J."/>
            <person name="Rice E.S."/>
            <person name="O'Connell B."/>
            <person name="Chang D."/>
            <person name="Weber S."/>
            <person name="Shapiro B."/>
        </authorList>
    </citation>
    <scope>NUCLEOTIDE SEQUENCE [LARGE SCALE GENOMIC DNA]</scope>
    <source>
        <strain evidence="1">BTP2013</strain>
        <tissue evidence="1">Blood</tissue>
    </source>
</reference>
<comment type="caution">
    <text evidence="1">The sequence shown here is derived from an EMBL/GenBank/DDBJ whole genome shotgun (WGS) entry which is preliminary data.</text>
</comment>
<name>A0A1V4IFM5_PATFA</name>
<protein>
    <submittedName>
        <fullName evidence="1">Uncharacterized protein</fullName>
    </submittedName>
</protein>
<proteinExistence type="predicted"/>
<dbReference type="Proteomes" id="UP000190648">
    <property type="component" value="Unassembled WGS sequence"/>
</dbReference>
<evidence type="ECO:0000313" key="2">
    <source>
        <dbReference type="Proteomes" id="UP000190648"/>
    </source>
</evidence>
<evidence type="ECO:0000313" key="1">
    <source>
        <dbReference type="EMBL" id="OPJ58808.1"/>
    </source>
</evidence>
<sequence length="88" mass="9966">MTSYSCCQNLDQNTESTEEWKRTMMISHLLQKDAIAKTNLQPCMKLMTSPFWTDVQTDAGEKVKGVCAKPDGTEYYPGPAKRRFSPSI</sequence>
<keyword evidence="2" id="KW-1185">Reference proteome</keyword>
<organism evidence="1 2">
    <name type="scientific">Patagioenas fasciata monilis</name>
    <dbReference type="NCBI Taxonomy" id="372326"/>
    <lineage>
        <taxon>Eukaryota</taxon>
        <taxon>Metazoa</taxon>
        <taxon>Chordata</taxon>
        <taxon>Craniata</taxon>
        <taxon>Vertebrata</taxon>
        <taxon>Euteleostomi</taxon>
        <taxon>Archelosauria</taxon>
        <taxon>Archosauria</taxon>
        <taxon>Dinosauria</taxon>
        <taxon>Saurischia</taxon>
        <taxon>Theropoda</taxon>
        <taxon>Coelurosauria</taxon>
        <taxon>Aves</taxon>
        <taxon>Neognathae</taxon>
        <taxon>Neoaves</taxon>
        <taxon>Columbimorphae</taxon>
        <taxon>Columbiformes</taxon>
        <taxon>Columbidae</taxon>
        <taxon>Patagioenas</taxon>
    </lineage>
</organism>
<dbReference type="AlphaFoldDB" id="A0A1V4IFM5"/>
<accession>A0A1V4IFM5</accession>
<gene>
    <name evidence="1" type="ORF">AV530_000557</name>
</gene>